<dbReference type="InterPro" id="IPR013098">
    <property type="entry name" value="Ig_I-set"/>
</dbReference>
<dbReference type="InterPro" id="IPR007110">
    <property type="entry name" value="Ig-like_dom"/>
</dbReference>
<dbReference type="Proteomes" id="UP000646484">
    <property type="component" value="Unassembled WGS sequence"/>
</dbReference>
<keyword evidence="1 3" id="KW-0732">Signal</keyword>
<name>A0ABR7D5D0_9BACT</name>
<dbReference type="InterPro" id="IPR036179">
    <property type="entry name" value="Ig-like_dom_sf"/>
</dbReference>
<gene>
    <name evidence="5" type="ORF">H8S64_17860</name>
</gene>
<dbReference type="InterPro" id="IPR050958">
    <property type="entry name" value="Cell_Adh-Cytoskel_Orgn"/>
</dbReference>
<dbReference type="SUPFAM" id="SSF48726">
    <property type="entry name" value="Immunoglobulin"/>
    <property type="match status" value="1"/>
</dbReference>
<reference evidence="5 6" key="1">
    <citation type="submission" date="2020-08" db="EMBL/GenBank/DDBJ databases">
        <title>Genome public.</title>
        <authorList>
            <person name="Liu C."/>
            <person name="Sun Q."/>
        </authorList>
    </citation>
    <scope>NUCLEOTIDE SEQUENCE [LARGE SCALE GENOMIC DNA]</scope>
    <source>
        <strain evidence="5 6">NSJ-56</strain>
    </source>
</reference>
<accession>A0ABR7D5D0</accession>
<dbReference type="InterPro" id="IPR013783">
    <property type="entry name" value="Ig-like_fold"/>
</dbReference>
<evidence type="ECO:0000313" key="5">
    <source>
        <dbReference type="EMBL" id="MBC5622962.1"/>
    </source>
</evidence>
<evidence type="ECO:0000313" key="6">
    <source>
        <dbReference type="Proteomes" id="UP000646484"/>
    </source>
</evidence>
<organism evidence="5 6">
    <name type="scientific">Butyricimonas hominis</name>
    <dbReference type="NCBI Taxonomy" id="2763032"/>
    <lineage>
        <taxon>Bacteria</taxon>
        <taxon>Pseudomonadati</taxon>
        <taxon>Bacteroidota</taxon>
        <taxon>Bacteroidia</taxon>
        <taxon>Bacteroidales</taxon>
        <taxon>Odoribacteraceae</taxon>
        <taxon>Butyricimonas</taxon>
    </lineage>
</organism>
<dbReference type="Gene3D" id="2.60.40.10">
    <property type="entry name" value="Immunoglobulins"/>
    <property type="match status" value="1"/>
</dbReference>
<feature type="chain" id="PRO_5047523944" evidence="3">
    <location>
        <begin position="20"/>
        <end position="143"/>
    </location>
</feature>
<dbReference type="PANTHER" id="PTHR45080">
    <property type="entry name" value="CONTACTIN 5"/>
    <property type="match status" value="1"/>
</dbReference>
<evidence type="ECO:0000259" key="4">
    <source>
        <dbReference type="PROSITE" id="PS50835"/>
    </source>
</evidence>
<evidence type="ECO:0000256" key="3">
    <source>
        <dbReference type="SAM" id="SignalP"/>
    </source>
</evidence>
<sequence>MKKKILFVLALFFMLAGFDGESRIVEHNGVNLQERFSVDYEVPEIVEKPKVRVSESGNLITMEVRFKGNPAPSVTWYHNLREIIDNAGDRYTIRVFADDYGTITTVLEIENPGLEDDGFYKIRLKNKAGETTATIRLAFGEEV</sequence>
<feature type="domain" description="Ig-like" evidence="4">
    <location>
        <begin position="43"/>
        <end position="138"/>
    </location>
</feature>
<dbReference type="PROSITE" id="PS50835">
    <property type="entry name" value="IG_LIKE"/>
    <property type="match status" value="1"/>
</dbReference>
<keyword evidence="2" id="KW-1015">Disulfide bond</keyword>
<keyword evidence="6" id="KW-1185">Reference proteome</keyword>
<protein>
    <submittedName>
        <fullName evidence="5">Immunoglobulin domain-containing protein</fullName>
    </submittedName>
</protein>
<dbReference type="RefSeq" id="WP_186977888.1">
    <property type="nucleotide sequence ID" value="NZ_JACOOH010000008.1"/>
</dbReference>
<dbReference type="EMBL" id="JACOOH010000008">
    <property type="protein sequence ID" value="MBC5622962.1"/>
    <property type="molecule type" value="Genomic_DNA"/>
</dbReference>
<dbReference type="Pfam" id="PF07679">
    <property type="entry name" value="I-set"/>
    <property type="match status" value="1"/>
</dbReference>
<feature type="signal peptide" evidence="3">
    <location>
        <begin position="1"/>
        <end position="19"/>
    </location>
</feature>
<evidence type="ECO:0000256" key="2">
    <source>
        <dbReference type="ARBA" id="ARBA00023157"/>
    </source>
</evidence>
<comment type="caution">
    <text evidence="5">The sequence shown here is derived from an EMBL/GenBank/DDBJ whole genome shotgun (WGS) entry which is preliminary data.</text>
</comment>
<evidence type="ECO:0000256" key="1">
    <source>
        <dbReference type="ARBA" id="ARBA00022729"/>
    </source>
</evidence>
<dbReference type="PANTHER" id="PTHR45080:SF8">
    <property type="entry name" value="IG-LIKE DOMAIN-CONTAINING PROTEIN"/>
    <property type="match status" value="1"/>
</dbReference>
<proteinExistence type="predicted"/>